<keyword evidence="1" id="KW-0472">Membrane</keyword>
<feature type="transmembrane region" description="Helical" evidence="1">
    <location>
        <begin position="75"/>
        <end position="96"/>
    </location>
</feature>
<keyword evidence="4" id="KW-0808">Transferase</keyword>
<feature type="transmembrane region" description="Helical" evidence="1">
    <location>
        <begin position="316"/>
        <end position="339"/>
    </location>
</feature>
<feature type="domain" description="SGNH" evidence="3">
    <location>
        <begin position="393"/>
        <end position="607"/>
    </location>
</feature>
<dbReference type="GO" id="GO:0016746">
    <property type="term" value="F:acyltransferase activity"/>
    <property type="evidence" value="ECO:0007669"/>
    <property type="project" value="UniProtKB-KW"/>
</dbReference>
<protein>
    <submittedName>
        <fullName evidence="4">Acyltransferase family protein</fullName>
    </submittedName>
</protein>
<feature type="transmembrane region" description="Helical" evidence="1">
    <location>
        <begin position="285"/>
        <end position="310"/>
    </location>
</feature>
<evidence type="ECO:0000259" key="3">
    <source>
        <dbReference type="Pfam" id="PF19040"/>
    </source>
</evidence>
<dbReference type="InterPro" id="IPR002656">
    <property type="entry name" value="Acyl_transf_3_dom"/>
</dbReference>
<dbReference type="Pfam" id="PF19040">
    <property type="entry name" value="SGNH"/>
    <property type="match status" value="1"/>
</dbReference>
<dbReference type="SUPFAM" id="SSF52266">
    <property type="entry name" value="SGNH hydrolase"/>
    <property type="match status" value="1"/>
</dbReference>
<name>A0ABX6UVR3_9PAST</name>
<evidence type="ECO:0000313" key="4">
    <source>
        <dbReference type="EMBL" id="QPB42069.1"/>
    </source>
</evidence>
<feature type="transmembrane region" description="Helical" evidence="1">
    <location>
        <begin position="135"/>
        <end position="158"/>
    </location>
</feature>
<dbReference type="Proteomes" id="UP000663069">
    <property type="component" value="Chromosome"/>
</dbReference>
<feature type="transmembrane region" description="Helical" evidence="1">
    <location>
        <begin position="167"/>
        <end position="185"/>
    </location>
</feature>
<evidence type="ECO:0000256" key="1">
    <source>
        <dbReference type="SAM" id="Phobius"/>
    </source>
</evidence>
<feature type="transmembrane region" description="Helical" evidence="1">
    <location>
        <begin position="197"/>
        <end position="217"/>
    </location>
</feature>
<feature type="transmembrane region" description="Helical" evidence="1">
    <location>
        <begin position="12"/>
        <end position="27"/>
    </location>
</feature>
<evidence type="ECO:0000313" key="5">
    <source>
        <dbReference type="Proteomes" id="UP000663069"/>
    </source>
</evidence>
<proteinExistence type="predicted"/>
<feature type="transmembrane region" description="Helical" evidence="1">
    <location>
        <begin position="253"/>
        <end position="273"/>
    </location>
</feature>
<feature type="transmembrane region" description="Helical" evidence="1">
    <location>
        <begin position="33"/>
        <end position="54"/>
    </location>
</feature>
<organism evidence="4 5">
    <name type="scientific">Rodentibacter haemolyticus</name>
    <dbReference type="NCBI Taxonomy" id="2778911"/>
    <lineage>
        <taxon>Bacteria</taxon>
        <taxon>Pseudomonadati</taxon>
        <taxon>Pseudomonadota</taxon>
        <taxon>Gammaproteobacteria</taxon>
        <taxon>Pasteurellales</taxon>
        <taxon>Pasteurellaceae</taxon>
        <taxon>Rodentibacter</taxon>
    </lineage>
</organism>
<dbReference type="InterPro" id="IPR050879">
    <property type="entry name" value="Acyltransferase_3"/>
</dbReference>
<feature type="transmembrane region" description="Helical" evidence="1">
    <location>
        <begin position="351"/>
        <end position="371"/>
    </location>
</feature>
<accession>A0ABX6UVR3</accession>
<gene>
    <name evidence="4" type="ORF">IHV77_09095</name>
</gene>
<dbReference type="PANTHER" id="PTHR23028:SF53">
    <property type="entry name" value="ACYL_TRANSF_3 DOMAIN-CONTAINING PROTEIN"/>
    <property type="match status" value="1"/>
</dbReference>
<dbReference type="EMBL" id="CP063056">
    <property type="protein sequence ID" value="QPB42069.1"/>
    <property type="molecule type" value="Genomic_DNA"/>
</dbReference>
<sequence length="618" mass="71682">MSKITYRPDIDGLRALAVLAVIIFHLNENWLPGGFLGVDIFFVISGYLITQIITQEMYHNQFSFREFYKRRIKRIYPVFALTMAIALVIASAIFVYNDFNQLRKTIELSTIFFSNFYLANTQGYFDLNASENPVLHIWSLSVEEQYYLFFPVLLYWLIRRGIGISRLFIITLFLAGILILLSFISDKLWLKIGVMDNYYNSFLRFPELFIGSLLALWQMKVKNVSPRTAQYINLIGFLGIIACLFLYRKDLPFIPGLALLLPCIFTSLIIYFQGSLFTRILSLPIIVFIGKISYSLYLFHWIIISFTFYITGVKSLSYTMIGIVLLLTFTCSILSYFLFETPIRRSSLGFKQAFIFLYLIPSLLIVSYGYGMRTIIKKQHMMLESIETIQNNQPVSAVVIGDSHAGHLSNFLTYVGQKEGWKADIWDQSEKQICFSFLLPSSRSIDSKQKEYCRDIETELNSDKYSVVMVSLFYNLKIGKSPVPRFSPQTFVVENFEQKFVESVTLLAKNKQVIIFGDVPTLNRSPQRNFLLEKYGLARYLDPIREFGDISQINTYIANLVKDIPNVRFVDLSQYISTDYIIDNKPIYSDQDHLTDFGSLYLGKQFHKYQKRLITELK</sequence>
<keyword evidence="5" id="KW-1185">Reference proteome</keyword>
<feature type="domain" description="Acyltransferase 3" evidence="2">
    <location>
        <begin position="9"/>
        <end position="334"/>
    </location>
</feature>
<dbReference type="PANTHER" id="PTHR23028">
    <property type="entry name" value="ACETYLTRANSFERASE"/>
    <property type="match status" value="1"/>
</dbReference>
<dbReference type="InterPro" id="IPR043968">
    <property type="entry name" value="SGNH"/>
</dbReference>
<reference evidence="4 5" key="1">
    <citation type="submission" date="2020-10" db="EMBL/GenBank/DDBJ databases">
        <title>Genome Sequencing of Rodentibacter spp. strain DSM111151.</title>
        <authorList>
            <person name="Benga L."/>
            <person name="Lautwein T."/>
        </authorList>
    </citation>
    <scope>NUCLEOTIDE SEQUENCE [LARGE SCALE GENOMIC DNA]</scope>
    <source>
        <strain evidence="4 5">DSM 111151</strain>
    </source>
</reference>
<dbReference type="RefSeq" id="WP_194811651.1">
    <property type="nucleotide sequence ID" value="NZ_CP063056.1"/>
</dbReference>
<keyword evidence="1" id="KW-1133">Transmembrane helix</keyword>
<keyword evidence="1" id="KW-0812">Transmembrane</keyword>
<keyword evidence="4" id="KW-0012">Acyltransferase</keyword>
<evidence type="ECO:0000259" key="2">
    <source>
        <dbReference type="Pfam" id="PF01757"/>
    </source>
</evidence>
<dbReference type="Pfam" id="PF01757">
    <property type="entry name" value="Acyl_transf_3"/>
    <property type="match status" value="1"/>
</dbReference>
<feature type="transmembrane region" description="Helical" evidence="1">
    <location>
        <begin position="229"/>
        <end position="247"/>
    </location>
</feature>